<dbReference type="Proteomes" id="UP000652761">
    <property type="component" value="Unassembled WGS sequence"/>
</dbReference>
<feature type="compositionally biased region" description="Low complexity" evidence="1">
    <location>
        <begin position="591"/>
        <end position="607"/>
    </location>
</feature>
<feature type="compositionally biased region" description="Polar residues" evidence="1">
    <location>
        <begin position="608"/>
        <end position="620"/>
    </location>
</feature>
<gene>
    <name evidence="2" type="ORF">Taro_026418</name>
</gene>
<comment type="caution">
    <text evidence="2">The sequence shown here is derived from an EMBL/GenBank/DDBJ whole genome shotgun (WGS) entry which is preliminary data.</text>
</comment>
<organism evidence="2 3">
    <name type="scientific">Colocasia esculenta</name>
    <name type="common">Wild taro</name>
    <name type="synonym">Arum esculentum</name>
    <dbReference type="NCBI Taxonomy" id="4460"/>
    <lineage>
        <taxon>Eukaryota</taxon>
        <taxon>Viridiplantae</taxon>
        <taxon>Streptophyta</taxon>
        <taxon>Embryophyta</taxon>
        <taxon>Tracheophyta</taxon>
        <taxon>Spermatophyta</taxon>
        <taxon>Magnoliopsida</taxon>
        <taxon>Liliopsida</taxon>
        <taxon>Araceae</taxon>
        <taxon>Aroideae</taxon>
        <taxon>Colocasieae</taxon>
        <taxon>Colocasia</taxon>
    </lineage>
</organism>
<keyword evidence="3" id="KW-1185">Reference proteome</keyword>
<protein>
    <submittedName>
        <fullName evidence="2">Uncharacterized protein</fullName>
    </submittedName>
</protein>
<name>A0A843VR92_COLES</name>
<dbReference type="AlphaFoldDB" id="A0A843VR92"/>
<feature type="compositionally biased region" description="Low complexity" evidence="1">
    <location>
        <begin position="566"/>
        <end position="583"/>
    </location>
</feature>
<accession>A0A843VR92</accession>
<sequence>MAASIVSGSLGGYSAEFLTAEQYERFTFMKNKLCGNKAVDVADHEKNGMHSIVAAMNRMQWTEISTFLEVSYPDLVKAFYVCLRSEADGSLTSSVKGVQIKIDHELLKTLFSVSTSGHSGIHFVDTQTKGLGIVGPGFRFRYDVLGNSEPGAIVEKMGQAIRSRNLRKSGFSIVNGVWSKTFVAEDEAIIGEAQAVQQEVVADIAEPATVAIEASEPEVVASEVPSVIAVVAEAPKGAIVEEFGRRIVGSISEEPLPSSLVASVLRDVPDSIQSTPVIPEGDGSSVEEAVASGHFKESVSEDAPSQGERIVSGPQISDSVAVGHTVEEVMIEAPIQKEQTSVQEDVVLEDALIEGEHSVSEEIQEEIGVPVNERSDADHANFEEPVGRASKRKRIALKRLRKIEKKASTSKEISQIRNVMKWFNKEMGTMKTMLSEILKTDVPRPSGPSEADVPRPLEPSEQEAGPPGPAEAVPPAEISEQEPSQTRQQVEEVELVGLSKPQAVQVEPAGPVISKDVQSGVEEPAVAPEAPEPSFLATPAPSSPPSSSKAPQAPPTFKQPMPRTISSPTPFPSQSPFFPTSSPNIPPPPTVIANPPASSSARASSSSGHSFTRPSSTITPRSFIHPPTPPSSITFIPENPQLASSFFTQVEDEFESSTTTSVLTISSVIVLTLKEDLVISRVVVFPSFRRRTWWVPGCCSSSGCEEKTS</sequence>
<evidence type="ECO:0000313" key="2">
    <source>
        <dbReference type="EMBL" id="MQL93769.1"/>
    </source>
</evidence>
<proteinExistence type="predicted"/>
<evidence type="ECO:0000313" key="3">
    <source>
        <dbReference type="Proteomes" id="UP000652761"/>
    </source>
</evidence>
<feature type="compositionally biased region" description="Low complexity" evidence="1">
    <location>
        <begin position="462"/>
        <end position="477"/>
    </location>
</feature>
<feature type="region of interest" description="Disordered" evidence="1">
    <location>
        <begin position="440"/>
        <end position="631"/>
    </location>
</feature>
<reference evidence="2" key="1">
    <citation type="submission" date="2017-07" db="EMBL/GenBank/DDBJ databases">
        <title>Taro Niue Genome Assembly and Annotation.</title>
        <authorList>
            <person name="Atibalentja N."/>
            <person name="Keating K."/>
            <person name="Fields C.J."/>
        </authorList>
    </citation>
    <scope>NUCLEOTIDE SEQUENCE</scope>
    <source>
        <strain evidence="2">Niue_2</strain>
        <tissue evidence="2">Leaf</tissue>
    </source>
</reference>
<dbReference type="EMBL" id="NMUH01001596">
    <property type="protein sequence ID" value="MQL93769.1"/>
    <property type="molecule type" value="Genomic_DNA"/>
</dbReference>
<feature type="compositionally biased region" description="Low complexity" evidence="1">
    <location>
        <begin position="521"/>
        <end position="551"/>
    </location>
</feature>
<evidence type="ECO:0000256" key="1">
    <source>
        <dbReference type="SAM" id="MobiDB-lite"/>
    </source>
</evidence>